<keyword evidence="2" id="KW-1185">Reference proteome</keyword>
<comment type="caution">
    <text evidence="1">The sequence shown here is derived from an EMBL/GenBank/DDBJ whole genome shotgun (WGS) entry which is preliminary data.</text>
</comment>
<evidence type="ECO:0000313" key="1">
    <source>
        <dbReference type="EMBL" id="KAK1842139.1"/>
    </source>
</evidence>
<name>A0AAD9A6K3_9PEZI</name>
<sequence>MCSAGEIGSELVFEFEGRCIRVSFHGQIHALAGGKLNYAIDALSAYNIAPTLERGFLLDHVSDILSETMRLEFFPLGVRVISLVTGAISADIVTGAFRVELFKDSSCRVKAGETFMARRKDVFNALLLDTLLQRLIEDMRRGAVGWRGH</sequence>
<accession>A0AAD9A6K3</accession>
<evidence type="ECO:0000313" key="2">
    <source>
        <dbReference type="Proteomes" id="UP001243330"/>
    </source>
</evidence>
<dbReference type="Proteomes" id="UP001243330">
    <property type="component" value="Unassembled WGS sequence"/>
</dbReference>
<gene>
    <name evidence="1" type="ORF">CCHR01_15226</name>
</gene>
<dbReference type="EMBL" id="JAQOWY010000432">
    <property type="protein sequence ID" value="KAK1842139.1"/>
    <property type="molecule type" value="Genomic_DNA"/>
</dbReference>
<protein>
    <submittedName>
        <fullName evidence="1">Uncharacterized protein</fullName>
    </submittedName>
</protein>
<dbReference type="AlphaFoldDB" id="A0AAD9A6K3"/>
<reference evidence="1" key="1">
    <citation type="submission" date="2023-01" db="EMBL/GenBank/DDBJ databases">
        <title>Colletotrichum chrysophilum M932 genome sequence.</title>
        <authorList>
            <person name="Baroncelli R."/>
        </authorList>
    </citation>
    <scope>NUCLEOTIDE SEQUENCE</scope>
    <source>
        <strain evidence="1">M932</strain>
    </source>
</reference>
<organism evidence="1 2">
    <name type="scientific">Colletotrichum chrysophilum</name>
    <dbReference type="NCBI Taxonomy" id="1836956"/>
    <lineage>
        <taxon>Eukaryota</taxon>
        <taxon>Fungi</taxon>
        <taxon>Dikarya</taxon>
        <taxon>Ascomycota</taxon>
        <taxon>Pezizomycotina</taxon>
        <taxon>Sordariomycetes</taxon>
        <taxon>Hypocreomycetidae</taxon>
        <taxon>Glomerellales</taxon>
        <taxon>Glomerellaceae</taxon>
        <taxon>Colletotrichum</taxon>
        <taxon>Colletotrichum gloeosporioides species complex</taxon>
    </lineage>
</organism>
<proteinExistence type="predicted"/>